<sequence>MVVFEVVSGLKENWRKSRIFPIKEVTNIQSLASLLECEVGKVPTVHLGMPLSRKYRKGGPVIWAWDFHVGGLKFETPCQRKQGVAFWVELVAPGLPSAGYLSYVEVIVHKFGQNSPWCSNEVNCTYGMVRSKLQENSRIRVGNVLRLLCRNAGLPGLGSQLQKALKLLGGGKSS</sequence>
<accession>A0AAF0U212</accession>
<evidence type="ECO:0000313" key="2">
    <source>
        <dbReference type="Proteomes" id="UP001234989"/>
    </source>
</evidence>
<proteinExistence type="predicted"/>
<name>A0AAF0U212_SOLVR</name>
<dbReference type="AlphaFoldDB" id="A0AAF0U212"/>
<reference evidence="1" key="1">
    <citation type="submission" date="2023-08" db="EMBL/GenBank/DDBJ databases">
        <title>A de novo genome assembly of Solanum verrucosum Schlechtendal, a Mexican diploid species geographically isolated from the other diploid A-genome species in potato relatives.</title>
        <authorList>
            <person name="Hosaka K."/>
        </authorList>
    </citation>
    <scope>NUCLEOTIDE SEQUENCE</scope>
    <source>
        <tissue evidence="1">Young leaves</tissue>
    </source>
</reference>
<keyword evidence="2" id="KW-1185">Reference proteome</keyword>
<protein>
    <submittedName>
        <fullName evidence="1">Uncharacterized protein</fullName>
    </submittedName>
</protein>
<organism evidence="1 2">
    <name type="scientific">Solanum verrucosum</name>
    <dbReference type="NCBI Taxonomy" id="315347"/>
    <lineage>
        <taxon>Eukaryota</taxon>
        <taxon>Viridiplantae</taxon>
        <taxon>Streptophyta</taxon>
        <taxon>Embryophyta</taxon>
        <taxon>Tracheophyta</taxon>
        <taxon>Spermatophyta</taxon>
        <taxon>Magnoliopsida</taxon>
        <taxon>eudicotyledons</taxon>
        <taxon>Gunneridae</taxon>
        <taxon>Pentapetalae</taxon>
        <taxon>asterids</taxon>
        <taxon>lamiids</taxon>
        <taxon>Solanales</taxon>
        <taxon>Solanaceae</taxon>
        <taxon>Solanoideae</taxon>
        <taxon>Solaneae</taxon>
        <taxon>Solanum</taxon>
    </lineage>
</organism>
<dbReference type="Proteomes" id="UP001234989">
    <property type="component" value="Chromosome 7"/>
</dbReference>
<evidence type="ECO:0000313" key="1">
    <source>
        <dbReference type="EMBL" id="WMV37828.1"/>
    </source>
</evidence>
<dbReference type="EMBL" id="CP133618">
    <property type="protein sequence ID" value="WMV37828.1"/>
    <property type="molecule type" value="Genomic_DNA"/>
</dbReference>
<gene>
    <name evidence="1" type="ORF">MTR67_031213</name>
</gene>